<accession>A0ABW1APE5</accession>
<proteinExistence type="predicted"/>
<comment type="caution">
    <text evidence="1">The sequence shown here is derived from an EMBL/GenBank/DDBJ whole genome shotgun (WGS) entry which is preliminary data.</text>
</comment>
<name>A0ABW1APE5_9RHOO</name>
<protein>
    <recommendedName>
        <fullName evidence="3">SGNH hydrolase-type esterase domain-containing protein</fullName>
    </recommendedName>
</protein>
<reference evidence="2" key="1">
    <citation type="journal article" date="2019" name="Int. J. Syst. Evol. Microbiol.">
        <title>The Global Catalogue of Microorganisms (GCM) 10K type strain sequencing project: providing services to taxonomists for standard genome sequencing and annotation.</title>
        <authorList>
            <consortium name="The Broad Institute Genomics Platform"/>
            <consortium name="The Broad Institute Genome Sequencing Center for Infectious Disease"/>
            <person name="Wu L."/>
            <person name="Ma J."/>
        </authorList>
    </citation>
    <scope>NUCLEOTIDE SEQUENCE [LARGE SCALE GENOMIC DNA]</scope>
    <source>
        <strain evidence="2">SHR3</strain>
    </source>
</reference>
<evidence type="ECO:0000313" key="2">
    <source>
        <dbReference type="Proteomes" id="UP001595974"/>
    </source>
</evidence>
<evidence type="ECO:0008006" key="3">
    <source>
        <dbReference type="Google" id="ProtNLM"/>
    </source>
</evidence>
<keyword evidence="2" id="KW-1185">Reference proteome</keyword>
<organism evidence="1 2">
    <name type="scientific">Thauera sinica</name>
    <dbReference type="NCBI Taxonomy" id="2665146"/>
    <lineage>
        <taxon>Bacteria</taxon>
        <taxon>Pseudomonadati</taxon>
        <taxon>Pseudomonadota</taxon>
        <taxon>Betaproteobacteria</taxon>
        <taxon>Rhodocyclales</taxon>
        <taxon>Zoogloeaceae</taxon>
        <taxon>Thauera</taxon>
    </lineage>
</organism>
<dbReference type="RefSeq" id="WP_096451698.1">
    <property type="nucleotide sequence ID" value="NZ_JBHSOG010000024.1"/>
</dbReference>
<evidence type="ECO:0000313" key="1">
    <source>
        <dbReference type="EMBL" id="MFC5769183.1"/>
    </source>
</evidence>
<dbReference type="Proteomes" id="UP001595974">
    <property type="component" value="Unassembled WGS sequence"/>
</dbReference>
<sequence>MSTSRIYLPTDTWEPGLFPAMLAIGDSWFWYPRNNVLQALVEHKRLKDPYRIVQMLGYNGAKLEEYVFGRHAKQLEKHLSAGFRGVYSAILVSGAGNDAVDYRLALKRNCSGMETAEECIDEDTMAVFIGKLSAALSALLQRIADAYAGGPVQRPDIFLHSYDYPVPDGRGFKLADLKITGPWLRPAMEVRRVDGEMALRRAICRILIDRLAKMYEGFAATHERVYFIRSAGCLVSANHEKDWDNELHPTQAGFGQVVDKCWIPVLARHGYAKS</sequence>
<dbReference type="EMBL" id="JBHSOG010000024">
    <property type="protein sequence ID" value="MFC5769183.1"/>
    <property type="molecule type" value="Genomic_DNA"/>
</dbReference>
<gene>
    <name evidence="1" type="ORF">ACFPTN_07330</name>
</gene>